<dbReference type="InterPro" id="IPR023827">
    <property type="entry name" value="Peptidase_S8_Asp-AS"/>
</dbReference>
<feature type="active site" description="Charge relay system" evidence="5">
    <location>
        <position position="206"/>
    </location>
</feature>
<dbReference type="GeneID" id="26841401"/>
<dbReference type="EMBL" id="LMYN01000117">
    <property type="protein sequence ID" value="KRZ99835.1"/>
    <property type="molecule type" value="Genomic_DNA"/>
</dbReference>
<evidence type="ECO:0000259" key="8">
    <source>
        <dbReference type="Pfam" id="PF00082"/>
    </source>
</evidence>
<feature type="active site" description="Charge relay system" evidence="5">
    <location>
        <position position="398"/>
    </location>
</feature>
<dbReference type="InterPro" id="IPR034193">
    <property type="entry name" value="PCSK9_ProteinaseK-like"/>
</dbReference>
<evidence type="ECO:0008006" key="12">
    <source>
        <dbReference type="Google" id="ProtNLM"/>
    </source>
</evidence>
<feature type="signal peptide" evidence="7">
    <location>
        <begin position="1"/>
        <end position="19"/>
    </location>
</feature>
<feature type="active site" description="Charge relay system" evidence="5">
    <location>
        <position position="238"/>
    </location>
</feature>
<dbReference type="PROSITE" id="PS00136">
    <property type="entry name" value="SUBTILASE_ASP"/>
    <property type="match status" value="1"/>
</dbReference>
<dbReference type="CDD" id="cd04077">
    <property type="entry name" value="Peptidases_S8_PCSK9_ProteinaseK_like"/>
    <property type="match status" value="1"/>
</dbReference>
<dbReference type="SUPFAM" id="SSF54897">
    <property type="entry name" value="Protease propeptides/inhibitors"/>
    <property type="match status" value="1"/>
</dbReference>
<dbReference type="RefSeq" id="XP_015465938.1">
    <property type="nucleotide sequence ID" value="XM_015613221.1"/>
</dbReference>
<dbReference type="InterPro" id="IPR010259">
    <property type="entry name" value="S8pro/Inhibitor_I9"/>
</dbReference>
<feature type="domain" description="Peptidase S8/S53" evidence="8">
    <location>
        <begin position="197"/>
        <end position="420"/>
    </location>
</feature>
<dbReference type="PRINTS" id="PR00723">
    <property type="entry name" value="SUBTILISIN"/>
</dbReference>
<dbReference type="PANTHER" id="PTHR43806">
    <property type="entry name" value="PEPTIDASE S8"/>
    <property type="match status" value="1"/>
</dbReference>
<evidence type="ECO:0000256" key="3">
    <source>
        <dbReference type="ARBA" id="ARBA00022801"/>
    </source>
</evidence>
<comment type="similarity">
    <text evidence="1 5 6">Belongs to the peptidase S8 family.</text>
</comment>
<accession>A0A0V1PUV7</accession>
<dbReference type="InterPro" id="IPR050131">
    <property type="entry name" value="Peptidase_S8_subtilisin-like"/>
</dbReference>
<evidence type="ECO:0000256" key="4">
    <source>
        <dbReference type="ARBA" id="ARBA00022825"/>
    </source>
</evidence>
<dbReference type="InterPro" id="IPR000209">
    <property type="entry name" value="Peptidase_S8/S53_dom"/>
</dbReference>
<evidence type="ECO:0000256" key="6">
    <source>
        <dbReference type="RuleBase" id="RU003355"/>
    </source>
</evidence>
<dbReference type="InterPro" id="IPR023828">
    <property type="entry name" value="Peptidase_S8_Ser-AS"/>
</dbReference>
<dbReference type="AlphaFoldDB" id="A0A0V1PUV7"/>
<evidence type="ECO:0000313" key="11">
    <source>
        <dbReference type="Proteomes" id="UP000054251"/>
    </source>
</evidence>
<evidence type="ECO:0000313" key="10">
    <source>
        <dbReference type="EMBL" id="KRZ99835.1"/>
    </source>
</evidence>
<gene>
    <name evidence="10" type="ORF">AC631_04392</name>
</gene>
<dbReference type="SUPFAM" id="SSF52743">
    <property type="entry name" value="Subtilisin-like"/>
    <property type="match status" value="1"/>
</dbReference>
<dbReference type="GO" id="GO:0004252">
    <property type="term" value="F:serine-type endopeptidase activity"/>
    <property type="evidence" value="ECO:0007669"/>
    <property type="project" value="UniProtKB-UniRule"/>
</dbReference>
<dbReference type="OrthoDB" id="206201at2759"/>
<sequence>MKLHTAILATAIQVSITSALVIPNLQSILGIDELSDSIRIGKQVDTPQKEHKGFAPLLNKGLKGEFIPHKYVIVLKEGLDAEQMELHKEWVEAEYKLMVAEGDSSVNDFWRKIAKLRQDATVDFFNIHDLVSGYSGYFSDALLAKIQHNPMVKFVERETVFHTNEFDVEKEAPWGLSRISHRELTPTVDYLFDNEGGKGVTAYVVDTGIKVEHEEFEGRAQWGEVVPLPKLKLDGHGHGTHCAGIIGSKTYGIAKQVDLVAVGVMNLLGSGTTSDIIKGLEFVVNDHKANSNGKKKGFKGSVVNMSIGGGILEALDLAVNAGTKAGLHIAVAAGNDNQDACEYSPARATGPITVGATNNKDAKASFSNFGRCVDVFAPGEDILSTFTWSKTVSMSGTSMASPHIAGLLSYYLSLQPEVSSQYASPVDPLSLKSKLLKYSTKGVINELTDGLSPNLLAYNGGGGNLTDFWSL</sequence>
<dbReference type="Gene3D" id="3.40.50.200">
    <property type="entry name" value="Peptidase S8/S53 domain"/>
    <property type="match status" value="1"/>
</dbReference>
<dbReference type="PANTHER" id="PTHR43806:SF11">
    <property type="entry name" value="CEREVISIN-RELATED"/>
    <property type="match status" value="1"/>
</dbReference>
<feature type="domain" description="Inhibitor I9" evidence="9">
    <location>
        <begin position="70"/>
        <end position="163"/>
    </location>
</feature>
<dbReference type="InterPro" id="IPR022398">
    <property type="entry name" value="Peptidase_S8_His-AS"/>
</dbReference>
<keyword evidence="2 5" id="KW-0645">Protease</keyword>
<dbReference type="FunFam" id="3.40.50.200:FF:000007">
    <property type="entry name" value="Subtilisin-like serine protease"/>
    <property type="match status" value="1"/>
</dbReference>
<dbReference type="PROSITE" id="PS00138">
    <property type="entry name" value="SUBTILASE_SER"/>
    <property type="match status" value="1"/>
</dbReference>
<keyword evidence="4 5" id="KW-0720">Serine protease</keyword>
<feature type="chain" id="PRO_5006884468" description="Peptidase S8/S53 domain-containing protein" evidence="7">
    <location>
        <begin position="20"/>
        <end position="471"/>
    </location>
</feature>
<dbReference type="Proteomes" id="UP000054251">
    <property type="component" value="Unassembled WGS sequence"/>
</dbReference>
<dbReference type="Pfam" id="PF05922">
    <property type="entry name" value="Inhibitor_I9"/>
    <property type="match status" value="1"/>
</dbReference>
<protein>
    <recommendedName>
        <fullName evidence="12">Peptidase S8/S53 domain-containing protein</fullName>
    </recommendedName>
</protein>
<evidence type="ECO:0000256" key="1">
    <source>
        <dbReference type="ARBA" id="ARBA00011073"/>
    </source>
</evidence>
<proteinExistence type="inferred from homology"/>
<keyword evidence="3 5" id="KW-0378">Hydrolase</keyword>
<name>A0A0V1PUV7_9ASCO</name>
<dbReference type="InterPro" id="IPR036852">
    <property type="entry name" value="Peptidase_S8/S53_dom_sf"/>
</dbReference>
<keyword evidence="11" id="KW-1185">Reference proteome</keyword>
<organism evidence="10 11">
    <name type="scientific">Debaryomyces fabryi</name>
    <dbReference type="NCBI Taxonomy" id="58627"/>
    <lineage>
        <taxon>Eukaryota</taxon>
        <taxon>Fungi</taxon>
        <taxon>Dikarya</taxon>
        <taxon>Ascomycota</taxon>
        <taxon>Saccharomycotina</taxon>
        <taxon>Pichiomycetes</taxon>
        <taxon>Debaryomycetaceae</taxon>
        <taxon>Debaryomyces</taxon>
    </lineage>
</organism>
<evidence type="ECO:0000256" key="2">
    <source>
        <dbReference type="ARBA" id="ARBA00022670"/>
    </source>
</evidence>
<comment type="caution">
    <text evidence="10">The sequence shown here is derived from an EMBL/GenBank/DDBJ whole genome shotgun (WGS) entry which is preliminary data.</text>
</comment>
<dbReference type="PROSITE" id="PS00137">
    <property type="entry name" value="SUBTILASE_HIS"/>
    <property type="match status" value="1"/>
</dbReference>
<dbReference type="Pfam" id="PF00082">
    <property type="entry name" value="Peptidase_S8"/>
    <property type="match status" value="1"/>
</dbReference>
<dbReference type="PROSITE" id="PS51892">
    <property type="entry name" value="SUBTILASE"/>
    <property type="match status" value="1"/>
</dbReference>
<reference evidence="10 11" key="1">
    <citation type="submission" date="2015-11" db="EMBL/GenBank/DDBJ databases">
        <title>The genome of Debaryomyces fabryi.</title>
        <authorList>
            <person name="Tafer H."/>
            <person name="Lopandic K."/>
        </authorList>
    </citation>
    <scope>NUCLEOTIDE SEQUENCE [LARGE SCALE GENOMIC DNA]</scope>
    <source>
        <strain evidence="10 11">CBS 789</strain>
    </source>
</reference>
<keyword evidence="7" id="KW-0732">Signal</keyword>
<evidence type="ECO:0000259" key="9">
    <source>
        <dbReference type="Pfam" id="PF05922"/>
    </source>
</evidence>
<dbReference type="GO" id="GO:0006508">
    <property type="term" value="P:proteolysis"/>
    <property type="evidence" value="ECO:0007669"/>
    <property type="project" value="UniProtKB-KW"/>
</dbReference>
<evidence type="ECO:0000256" key="7">
    <source>
        <dbReference type="SAM" id="SignalP"/>
    </source>
</evidence>
<evidence type="ECO:0000256" key="5">
    <source>
        <dbReference type="PROSITE-ProRule" id="PRU01240"/>
    </source>
</evidence>
<dbReference type="InterPro" id="IPR015500">
    <property type="entry name" value="Peptidase_S8_subtilisin-rel"/>
</dbReference>